<feature type="domain" description="VOC" evidence="1">
    <location>
        <begin position="6"/>
        <end position="130"/>
    </location>
</feature>
<dbReference type="Proteomes" id="UP001597169">
    <property type="component" value="Unassembled WGS sequence"/>
</dbReference>
<dbReference type="PANTHER" id="PTHR36503">
    <property type="entry name" value="BLR2520 PROTEIN"/>
    <property type="match status" value="1"/>
</dbReference>
<proteinExistence type="predicted"/>
<protein>
    <submittedName>
        <fullName evidence="2">VOC family protein</fullName>
    </submittedName>
</protein>
<comment type="caution">
    <text evidence="2">The sequence shown here is derived from an EMBL/GenBank/DDBJ whole genome shotgun (WGS) entry which is preliminary data.</text>
</comment>
<evidence type="ECO:0000313" key="3">
    <source>
        <dbReference type="Proteomes" id="UP001597169"/>
    </source>
</evidence>
<dbReference type="RefSeq" id="WP_091156219.1">
    <property type="nucleotide sequence ID" value="NZ_JBHTKX010000001.1"/>
</dbReference>
<keyword evidence="3" id="KW-1185">Reference proteome</keyword>
<dbReference type="Gene3D" id="3.10.180.10">
    <property type="entry name" value="2,3-Dihydroxybiphenyl 1,2-Dioxygenase, domain 1"/>
    <property type="match status" value="1"/>
</dbReference>
<evidence type="ECO:0000259" key="1">
    <source>
        <dbReference type="PROSITE" id="PS51819"/>
    </source>
</evidence>
<gene>
    <name evidence="2" type="ORF">ACFQ3J_07485</name>
</gene>
<reference evidence="3" key="1">
    <citation type="journal article" date="2019" name="Int. J. Syst. Evol. Microbiol.">
        <title>The Global Catalogue of Microorganisms (GCM) 10K type strain sequencing project: providing services to taxonomists for standard genome sequencing and annotation.</title>
        <authorList>
            <consortium name="The Broad Institute Genomics Platform"/>
            <consortium name="The Broad Institute Genome Sequencing Center for Infectious Disease"/>
            <person name="Wu L."/>
            <person name="Ma J."/>
        </authorList>
    </citation>
    <scope>NUCLEOTIDE SEQUENCE [LARGE SCALE GENOMIC DNA]</scope>
    <source>
        <strain evidence="3">CCUG 53519</strain>
    </source>
</reference>
<dbReference type="Pfam" id="PF00903">
    <property type="entry name" value="Glyoxalase"/>
    <property type="match status" value="1"/>
</dbReference>
<dbReference type="InterPro" id="IPR029068">
    <property type="entry name" value="Glyas_Bleomycin-R_OHBP_Dase"/>
</dbReference>
<dbReference type="PANTHER" id="PTHR36503:SF2">
    <property type="entry name" value="BLR2408 PROTEIN"/>
    <property type="match status" value="1"/>
</dbReference>
<dbReference type="SUPFAM" id="SSF54593">
    <property type="entry name" value="Glyoxalase/Bleomycin resistance protein/Dihydroxybiphenyl dioxygenase"/>
    <property type="match status" value="1"/>
</dbReference>
<evidence type="ECO:0000313" key="2">
    <source>
        <dbReference type="EMBL" id="MFD1128010.1"/>
    </source>
</evidence>
<dbReference type="EMBL" id="JBHTKX010000001">
    <property type="protein sequence ID" value="MFD1128010.1"/>
    <property type="molecule type" value="Genomic_DNA"/>
</dbReference>
<dbReference type="CDD" id="cd09012">
    <property type="entry name" value="VOC_like"/>
    <property type="match status" value="1"/>
</dbReference>
<dbReference type="PROSITE" id="PS51819">
    <property type="entry name" value="VOC"/>
    <property type="match status" value="1"/>
</dbReference>
<sequence length="136" mass="15319">MALQSKQIFVNLPVKNLKNSIAFFSSIGFAFNEQFTDENATSMIISDHIYAMLLTEERFKDFIDKPIADAKSAAQAILCLSADSREQVDEIVEKALAAGGRSYSEPQDHGFMYGRSFEDLDGHLWEIMWMDPATVE</sequence>
<dbReference type="InterPro" id="IPR037523">
    <property type="entry name" value="VOC_core"/>
</dbReference>
<accession>A0ABW3Q1C5</accession>
<dbReference type="InterPro" id="IPR004360">
    <property type="entry name" value="Glyas_Fos-R_dOase_dom"/>
</dbReference>
<name>A0ABW3Q1C5_9BACL</name>
<organism evidence="2 3">
    <name type="scientific">Paenibacillus provencensis</name>
    <dbReference type="NCBI Taxonomy" id="441151"/>
    <lineage>
        <taxon>Bacteria</taxon>
        <taxon>Bacillati</taxon>
        <taxon>Bacillota</taxon>
        <taxon>Bacilli</taxon>
        <taxon>Bacillales</taxon>
        <taxon>Paenibacillaceae</taxon>
        <taxon>Paenibacillus</taxon>
    </lineage>
</organism>